<evidence type="ECO:0000256" key="7">
    <source>
        <dbReference type="SAM" id="MobiDB-lite"/>
    </source>
</evidence>
<keyword evidence="8" id="KW-1185">Reference proteome</keyword>
<evidence type="ECO:0000256" key="6">
    <source>
        <dbReference type="ARBA" id="ARBA00038256"/>
    </source>
</evidence>
<name>A0A8B7PIQ3_HYAAZ</name>
<gene>
    <name evidence="9" type="primary">LOC108681514</name>
</gene>
<feature type="compositionally biased region" description="Basic and acidic residues" evidence="7">
    <location>
        <begin position="1"/>
        <end position="10"/>
    </location>
</feature>
<feature type="region of interest" description="Disordered" evidence="7">
    <location>
        <begin position="1"/>
        <end position="48"/>
    </location>
</feature>
<comment type="subcellular location">
    <subcellularLocation>
        <location evidence="1">Nucleus</location>
    </subcellularLocation>
</comment>
<evidence type="ECO:0000256" key="5">
    <source>
        <dbReference type="ARBA" id="ARBA00023242"/>
    </source>
</evidence>
<dbReference type="OrthoDB" id="20886at2759"/>
<dbReference type="Proteomes" id="UP000694843">
    <property type="component" value="Unplaced"/>
</dbReference>
<reference evidence="9" key="1">
    <citation type="submission" date="2025-08" db="UniProtKB">
        <authorList>
            <consortium name="RefSeq"/>
        </authorList>
    </citation>
    <scope>IDENTIFICATION</scope>
    <source>
        <tissue evidence="9">Whole organism</tissue>
    </source>
</reference>
<keyword evidence="2" id="KW-0678">Repressor</keyword>
<dbReference type="SMART" id="SM01401">
    <property type="entry name" value="Sds3"/>
    <property type="match status" value="1"/>
</dbReference>
<evidence type="ECO:0000256" key="3">
    <source>
        <dbReference type="ARBA" id="ARBA00023015"/>
    </source>
</evidence>
<feature type="compositionally biased region" description="Acidic residues" evidence="7">
    <location>
        <begin position="11"/>
        <end position="20"/>
    </location>
</feature>
<organism evidence="8 9">
    <name type="scientific">Hyalella azteca</name>
    <name type="common">Amphipod</name>
    <dbReference type="NCBI Taxonomy" id="294128"/>
    <lineage>
        <taxon>Eukaryota</taxon>
        <taxon>Metazoa</taxon>
        <taxon>Ecdysozoa</taxon>
        <taxon>Arthropoda</taxon>
        <taxon>Crustacea</taxon>
        <taxon>Multicrustacea</taxon>
        <taxon>Malacostraca</taxon>
        <taxon>Eumalacostraca</taxon>
        <taxon>Peracarida</taxon>
        <taxon>Amphipoda</taxon>
        <taxon>Senticaudata</taxon>
        <taxon>Talitrida</taxon>
        <taxon>Talitroidea</taxon>
        <taxon>Hyalellidae</taxon>
        <taxon>Hyalella</taxon>
    </lineage>
</organism>
<evidence type="ECO:0000256" key="4">
    <source>
        <dbReference type="ARBA" id="ARBA00023163"/>
    </source>
</evidence>
<keyword evidence="4" id="KW-0804">Transcription</keyword>
<protein>
    <submittedName>
        <fullName evidence="9">Breast cancer metastasis-suppressor 1-like protein-A isoform X1</fullName>
    </submittedName>
</protein>
<keyword evidence="3" id="KW-0805">Transcription regulation</keyword>
<evidence type="ECO:0000256" key="2">
    <source>
        <dbReference type="ARBA" id="ARBA00022491"/>
    </source>
</evidence>
<dbReference type="Gene3D" id="1.20.5.1500">
    <property type="match status" value="1"/>
</dbReference>
<evidence type="ECO:0000313" key="8">
    <source>
        <dbReference type="Proteomes" id="UP000694843"/>
    </source>
</evidence>
<dbReference type="KEGG" id="hazt:108681514"/>
<evidence type="ECO:0000313" key="9">
    <source>
        <dbReference type="RefSeq" id="XP_018026043.1"/>
    </source>
</evidence>
<dbReference type="FunFam" id="1.20.5.1500:FF:000002">
    <property type="entry name" value="breast cancer metastasis-suppressor 1-like protein-A"/>
    <property type="match status" value="1"/>
</dbReference>
<dbReference type="RefSeq" id="XP_018026043.1">
    <property type="nucleotide sequence ID" value="XM_018170554.2"/>
</dbReference>
<dbReference type="OMA" id="NFCREFE"/>
<dbReference type="PANTHER" id="PTHR21964">
    <property type="entry name" value="BREAST CANCER METASTASIS-SUPPRESSOR 1"/>
    <property type="match status" value="1"/>
</dbReference>
<dbReference type="GO" id="GO:0005654">
    <property type="term" value="C:nucleoplasm"/>
    <property type="evidence" value="ECO:0007669"/>
    <property type="project" value="UniProtKB-ARBA"/>
</dbReference>
<proteinExistence type="inferred from homology"/>
<dbReference type="CTD" id="25855"/>
<dbReference type="InterPro" id="IPR013907">
    <property type="entry name" value="Sds3"/>
</dbReference>
<feature type="compositionally biased region" description="Acidic residues" evidence="7">
    <location>
        <begin position="28"/>
        <end position="48"/>
    </location>
</feature>
<dbReference type="Pfam" id="PF08598">
    <property type="entry name" value="Sds3"/>
    <property type="match status" value="1"/>
</dbReference>
<dbReference type="AlphaFoldDB" id="A0A8B7PIQ3"/>
<evidence type="ECO:0000256" key="1">
    <source>
        <dbReference type="ARBA" id="ARBA00004123"/>
    </source>
</evidence>
<comment type="similarity">
    <text evidence="6">Belongs to the BRMS1 family.</text>
</comment>
<sequence>MPGVKRCRDESDNEEVDQDSDSEHSTEDDFNLTEGSDSEESSDLDEQECDERRLMYATDVLDLEKQFSILREQLYRERLSQVEERLNSVRKGEAAEYLTPLNQLKEAYTVRLQVADVMKKFRLKNIQNKYEAEIMAANQNYENEKVLLMCALWEDLEERIRHLQEDRHTVTFTSRLWVEKNLRRSPRASHKEGGERKESKAVVDGPYIVYRLRDEDILEDWTVIRRAVQASKQRKSKFGKMCSPRPIGQGFGL</sequence>
<keyword evidence="5" id="KW-0539">Nucleus</keyword>
<dbReference type="GeneID" id="108681514"/>
<accession>A0A8B7PIQ3</accession>
<dbReference type="GO" id="GO:0010468">
    <property type="term" value="P:regulation of gene expression"/>
    <property type="evidence" value="ECO:0007669"/>
    <property type="project" value="UniProtKB-ARBA"/>
</dbReference>